<evidence type="ECO:0000256" key="1">
    <source>
        <dbReference type="ARBA" id="ARBA00004141"/>
    </source>
</evidence>
<comment type="caution">
    <text evidence="7">The sequence shown here is derived from an EMBL/GenBank/DDBJ whole genome shotgun (WGS) entry which is preliminary data.</text>
</comment>
<evidence type="ECO:0000256" key="5">
    <source>
        <dbReference type="ARBA" id="ARBA00023136"/>
    </source>
</evidence>
<dbReference type="PANTHER" id="PTHR13353">
    <property type="entry name" value="TRANSMEMBRANE PROTEIN 19"/>
    <property type="match status" value="1"/>
</dbReference>
<comment type="similarity">
    <text evidence="2">Belongs to the TMEM19 family.</text>
</comment>
<feature type="transmembrane region" description="Helical" evidence="6">
    <location>
        <begin position="33"/>
        <end position="62"/>
    </location>
</feature>
<organism evidence="7 8">
    <name type="scientific">Peribacillus faecalis</name>
    <dbReference type="NCBI Taxonomy" id="2772559"/>
    <lineage>
        <taxon>Bacteria</taxon>
        <taxon>Bacillati</taxon>
        <taxon>Bacillota</taxon>
        <taxon>Bacilli</taxon>
        <taxon>Bacillales</taxon>
        <taxon>Bacillaceae</taxon>
        <taxon>Peribacillus</taxon>
    </lineage>
</organism>
<dbReference type="Proteomes" id="UP000602076">
    <property type="component" value="Unassembled WGS sequence"/>
</dbReference>
<gene>
    <name evidence="7" type="ORF">IEO70_04680</name>
</gene>
<comment type="subcellular location">
    <subcellularLocation>
        <location evidence="1">Membrane</location>
        <topology evidence="1">Multi-pass membrane protein</topology>
    </subcellularLocation>
</comment>
<feature type="transmembrane region" description="Helical" evidence="6">
    <location>
        <begin position="242"/>
        <end position="261"/>
    </location>
</feature>
<evidence type="ECO:0000313" key="7">
    <source>
        <dbReference type="EMBL" id="MBD3107654.1"/>
    </source>
</evidence>
<dbReference type="InterPro" id="IPR002794">
    <property type="entry name" value="DUF92_TMEM19"/>
</dbReference>
<evidence type="ECO:0000256" key="6">
    <source>
        <dbReference type="SAM" id="Phobius"/>
    </source>
</evidence>
<dbReference type="PANTHER" id="PTHR13353:SF5">
    <property type="entry name" value="TRANSMEMBRANE PROTEIN 19"/>
    <property type="match status" value="1"/>
</dbReference>
<keyword evidence="3 6" id="KW-0812">Transmembrane</keyword>
<keyword evidence="5 6" id="KW-0472">Membrane</keyword>
<evidence type="ECO:0000256" key="4">
    <source>
        <dbReference type="ARBA" id="ARBA00022989"/>
    </source>
</evidence>
<dbReference type="GO" id="GO:0016020">
    <property type="term" value="C:membrane"/>
    <property type="evidence" value="ECO:0007669"/>
    <property type="project" value="UniProtKB-SubCell"/>
</dbReference>
<dbReference type="AlphaFoldDB" id="A0A927CYH3"/>
<reference evidence="7" key="1">
    <citation type="submission" date="2020-09" db="EMBL/GenBank/DDBJ databases">
        <title>Bacillus faecalis sp. nov., a moderately halophilic bacterium isolated from cow faeces.</title>
        <authorList>
            <person name="Jiang L."/>
            <person name="Lee J."/>
        </authorList>
    </citation>
    <scope>NUCLEOTIDE SEQUENCE</scope>
    <source>
        <strain evidence="7">AGMB 02131</strain>
    </source>
</reference>
<sequence length="262" mass="28212">MIDIIIYLIGIAMVCAGGYHIKSLTFSGSIAAFIVGCCVALGLGWRGLIILGAFFVSSSLWSKYKKQKKEKLNDILEKGERRDWLQVMANGAAASLAAVLLYFTSDDIWQIAFIICIAAANADTWASEIGVLSKRRPFYILSLKQVESGTSGAVSLLGLLASLGGSLLIVMISVILLPEYSLDVIAFMVGCGLLGSLIDTVLGATIQVKLQCQKCGIITEKALHCDQTTTIIKGVRFINNDAVNFLSVIFAAMLGILQYLIF</sequence>
<keyword evidence="4 6" id="KW-1133">Transmembrane helix</keyword>
<feature type="transmembrane region" description="Helical" evidence="6">
    <location>
        <begin position="109"/>
        <end position="132"/>
    </location>
</feature>
<feature type="transmembrane region" description="Helical" evidence="6">
    <location>
        <begin position="184"/>
        <end position="204"/>
    </location>
</feature>
<evidence type="ECO:0000313" key="8">
    <source>
        <dbReference type="Proteomes" id="UP000602076"/>
    </source>
</evidence>
<evidence type="ECO:0000256" key="2">
    <source>
        <dbReference type="ARBA" id="ARBA00009012"/>
    </source>
</evidence>
<dbReference type="EMBL" id="JACXSI010000008">
    <property type="protein sequence ID" value="MBD3107654.1"/>
    <property type="molecule type" value="Genomic_DNA"/>
</dbReference>
<accession>A0A927CYH3</accession>
<feature type="transmembrane region" description="Helical" evidence="6">
    <location>
        <begin position="5"/>
        <end position="21"/>
    </location>
</feature>
<protein>
    <submittedName>
        <fullName evidence="7">DUF92 domain-containing protein</fullName>
    </submittedName>
</protein>
<dbReference type="Pfam" id="PF01940">
    <property type="entry name" value="DUF92"/>
    <property type="match status" value="1"/>
</dbReference>
<name>A0A927CYH3_9BACI</name>
<evidence type="ECO:0000256" key="3">
    <source>
        <dbReference type="ARBA" id="ARBA00022692"/>
    </source>
</evidence>
<feature type="transmembrane region" description="Helical" evidence="6">
    <location>
        <begin position="153"/>
        <end position="178"/>
    </location>
</feature>
<proteinExistence type="inferred from homology"/>
<keyword evidence="8" id="KW-1185">Reference proteome</keyword>
<dbReference type="RefSeq" id="WP_190997203.1">
    <property type="nucleotide sequence ID" value="NZ_JACXSI010000008.1"/>
</dbReference>